<dbReference type="Pfam" id="PF00031">
    <property type="entry name" value="Cystatin"/>
    <property type="match status" value="1"/>
</dbReference>
<name>A0A1S4D2N4_TOBAC</name>
<dbReference type="SMR" id="A0A1S4D2N4"/>
<dbReference type="InterPro" id="IPR006462">
    <property type="entry name" value="MS5"/>
</dbReference>
<dbReference type="Gene3D" id="3.10.450.10">
    <property type="match status" value="1"/>
</dbReference>
<protein>
    <submittedName>
        <fullName evidence="5">Multicystatin isoform X1</fullName>
    </submittedName>
</protein>
<evidence type="ECO:0000256" key="2">
    <source>
        <dbReference type="ARBA" id="ARBA00022704"/>
    </source>
</evidence>
<dbReference type="NCBIfam" id="TIGR01638">
    <property type="entry name" value="Atha_cystat_rel"/>
    <property type="match status" value="1"/>
</dbReference>
<dbReference type="PANTHER" id="PTHR31260">
    <property type="entry name" value="CYSTATIN/MONELLIN SUPERFAMILY PROTEIN"/>
    <property type="match status" value="1"/>
</dbReference>
<dbReference type="InterPro" id="IPR000010">
    <property type="entry name" value="Cystatin_dom"/>
</dbReference>
<evidence type="ECO:0000313" key="5">
    <source>
        <dbReference type="RefSeq" id="XP_016507588.1"/>
    </source>
</evidence>
<evidence type="ECO:0000256" key="3">
    <source>
        <dbReference type="SAM" id="MobiDB-lite"/>
    </source>
</evidence>
<dbReference type="KEGG" id="nta:107825271"/>
<evidence type="ECO:0000259" key="4">
    <source>
        <dbReference type="Pfam" id="PF00031"/>
    </source>
</evidence>
<dbReference type="RefSeq" id="XP_016507588.1">
    <property type="nucleotide sequence ID" value="XM_016652102.1"/>
</dbReference>
<reference evidence="5" key="1">
    <citation type="submission" date="2025-08" db="UniProtKB">
        <authorList>
            <consortium name="RefSeq"/>
        </authorList>
    </citation>
    <scope>IDENTIFICATION</scope>
</reference>
<dbReference type="PaxDb" id="4097-A0A1S4D2N4"/>
<feature type="region of interest" description="Disordered" evidence="3">
    <location>
        <begin position="1"/>
        <end position="21"/>
    </location>
</feature>
<dbReference type="GO" id="GO:0004869">
    <property type="term" value="F:cysteine-type endopeptidase inhibitor activity"/>
    <property type="evidence" value="ECO:0007669"/>
    <property type="project" value="UniProtKB-KW"/>
</dbReference>
<dbReference type="AlphaFoldDB" id="A0A1S4D2N4"/>
<feature type="domain" description="Cystatin" evidence="4">
    <location>
        <begin position="79"/>
        <end position="156"/>
    </location>
</feature>
<dbReference type="OMA" id="CASFMTQ"/>
<dbReference type="SUPFAM" id="SSF54403">
    <property type="entry name" value="Cystatin/monellin"/>
    <property type="match status" value="1"/>
</dbReference>
<keyword evidence="1" id="KW-0646">Protease inhibitor</keyword>
<proteinExistence type="predicted"/>
<organism evidence="5">
    <name type="scientific">Nicotiana tabacum</name>
    <name type="common">Common tobacco</name>
    <dbReference type="NCBI Taxonomy" id="4097"/>
    <lineage>
        <taxon>Eukaryota</taxon>
        <taxon>Viridiplantae</taxon>
        <taxon>Streptophyta</taxon>
        <taxon>Embryophyta</taxon>
        <taxon>Tracheophyta</taxon>
        <taxon>Spermatophyta</taxon>
        <taxon>Magnoliopsida</taxon>
        <taxon>eudicotyledons</taxon>
        <taxon>Gunneridae</taxon>
        <taxon>Pentapetalae</taxon>
        <taxon>asterids</taxon>
        <taxon>lamiids</taxon>
        <taxon>Solanales</taxon>
        <taxon>Solanaceae</taxon>
        <taxon>Nicotianoideae</taxon>
        <taxon>Nicotianeae</taxon>
        <taxon>Nicotiana</taxon>
    </lineage>
</organism>
<sequence length="162" mass="18378">MAENPPSEGTRKLEEDGGPEDCYDSDDDLIMYADGRKMSIHLQKEYHRQVKESEGFDITLDLTLDAAIGAPIIPQRGKENKPKFVDLSQLAIATFNSQNATKYEFVKNVTVNTSYAAGMWCYITFQARDADDTIKTFQALAWWGIDGDRDVRFCRFKKSSKC</sequence>
<dbReference type="InterPro" id="IPR006525">
    <property type="entry name" value="Cystatin-related_pln"/>
</dbReference>
<dbReference type="OrthoDB" id="1625419at2759"/>
<accession>A0A1S4D2N4</accession>
<evidence type="ECO:0000256" key="1">
    <source>
        <dbReference type="ARBA" id="ARBA00022690"/>
    </source>
</evidence>
<dbReference type="PANTHER" id="PTHR31260:SF61">
    <property type="entry name" value="MULTICYSTATIN-LIKE ISOFORM X1"/>
    <property type="match status" value="1"/>
</dbReference>
<gene>
    <name evidence="5" type="primary">LOC107825271</name>
</gene>
<keyword evidence="2" id="KW-0789">Thiol protease inhibitor</keyword>
<dbReference type="InterPro" id="IPR046350">
    <property type="entry name" value="Cystatin_sf"/>
</dbReference>